<reference evidence="3" key="1">
    <citation type="journal article" date="2019" name="Int. J. Syst. Evol. Microbiol.">
        <title>The Global Catalogue of Microorganisms (GCM) 10K type strain sequencing project: providing services to taxonomists for standard genome sequencing and annotation.</title>
        <authorList>
            <consortium name="The Broad Institute Genomics Platform"/>
            <consortium name="The Broad Institute Genome Sequencing Center for Infectious Disease"/>
            <person name="Wu L."/>
            <person name="Ma J."/>
        </authorList>
    </citation>
    <scope>NUCLEOTIDE SEQUENCE [LARGE SCALE GENOMIC DNA]</scope>
    <source>
        <strain evidence="3">CCUG 58938</strain>
    </source>
</reference>
<evidence type="ECO:0000313" key="2">
    <source>
        <dbReference type="EMBL" id="MFD0999733.1"/>
    </source>
</evidence>
<accession>A0ABW3K3C8</accession>
<sequence>MTKTINLILFAFIAILMTSCSWAVNLVIANNSNEIIFVRYIIPPGSDENQFFENPKTYNYDNKLLKLYKLDKNKRPKDIPTDSRIIPEMKELEVRIAPGQAVHVGVYYSFQPREEIISKYNLKILTGKDSILTPTMVNSMFEHWGNIKTDLLEVKQ</sequence>
<feature type="signal peptide" evidence="1">
    <location>
        <begin position="1"/>
        <end position="23"/>
    </location>
</feature>
<evidence type="ECO:0000256" key="1">
    <source>
        <dbReference type="SAM" id="SignalP"/>
    </source>
</evidence>
<comment type="caution">
    <text evidence="2">The sequence shown here is derived from an EMBL/GenBank/DDBJ whole genome shotgun (WGS) entry which is preliminary data.</text>
</comment>
<name>A0ABW3K3C8_9BACT</name>
<keyword evidence="3" id="KW-1185">Reference proteome</keyword>
<dbReference type="RefSeq" id="WP_377578690.1">
    <property type="nucleotide sequence ID" value="NZ_JBHTKA010000003.1"/>
</dbReference>
<dbReference type="Proteomes" id="UP001597112">
    <property type="component" value="Unassembled WGS sequence"/>
</dbReference>
<dbReference type="PROSITE" id="PS51257">
    <property type="entry name" value="PROKAR_LIPOPROTEIN"/>
    <property type="match status" value="1"/>
</dbReference>
<evidence type="ECO:0008006" key="4">
    <source>
        <dbReference type="Google" id="ProtNLM"/>
    </source>
</evidence>
<protein>
    <recommendedName>
        <fullName evidence="4">Lipoprotein</fullName>
    </recommendedName>
</protein>
<evidence type="ECO:0000313" key="3">
    <source>
        <dbReference type="Proteomes" id="UP001597112"/>
    </source>
</evidence>
<proteinExistence type="predicted"/>
<keyword evidence="1" id="KW-0732">Signal</keyword>
<feature type="chain" id="PRO_5045457914" description="Lipoprotein" evidence="1">
    <location>
        <begin position="24"/>
        <end position="156"/>
    </location>
</feature>
<gene>
    <name evidence="2" type="ORF">ACFQ21_10460</name>
</gene>
<organism evidence="2 3">
    <name type="scientific">Ohtaekwangia kribbensis</name>
    <dbReference type="NCBI Taxonomy" id="688913"/>
    <lineage>
        <taxon>Bacteria</taxon>
        <taxon>Pseudomonadati</taxon>
        <taxon>Bacteroidota</taxon>
        <taxon>Cytophagia</taxon>
        <taxon>Cytophagales</taxon>
        <taxon>Fulvivirgaceae</taxon>
        <taxon>Ohtaekwangia</taxon>
    </lineage>
</organism>
<dbReference type="EMBL" id="JBHTKA010000003">
    <property type="protein sequence ID" value="MFD0999733.1"/>
    <property type="molecule type" value="Genomic_DNA"/>
</dbReference>